<feature type="signal peptide" evidence="2">
    <location>
        <begin position="1"/>
        <end position="21"/>
    </location>
</feature>
<sequence>MKFLATIILFAFIALLGQGSAEPSRNDISVYEKLCQTFGLEKDCWTTANPPTKRPLADIKQETKENKDLMR</sequence>
<reference evidence="3" key="2">
    <citation type="submission" date="2022-08" db="UniProtKB">
        <authorList>
            <consortium name="EnsemblMetazoa"/>
        </authorList>
    </citation>
    <scope>IDENTIFICATION</scope>
    <source>
        <strain evidence="3">Dongola</strain>
    </source>
</reference>
<evidence type="ECO:0000313" key="4">
    <source>
        <dbReference type="Proteomes" id="UP000075840"/>
    </source>
</evidence>
<reference evidence="4" key="1">
    <citation type="submission" date="2013-03" db="EMBL/GenBank/DDBJ databases">
        <title>The Genome Sequence of Anopheles arabiensis DONG5_A.</title>
        <authorList>
            <consortium name="The Broad Institute Genomics Platform"/>
            <person name="Neafsey D.E."/>
            <person name="Howell P."/>
            <person name="Walker B."/>
            <person name="Young S.K."/>
            <person name="Zeng Q."/>
            <person name="Gargeya S."/>
            <person name="Fitzgerald M."/>
            <person name="Haas B."/>
            <person name="Abouelleil A."/>
            <person name="Allen A.W."/>
            <person name="Alvarado L."/>
            <person name="Arachchi H.M."/>
            <person name="Berlin A.M."/>
            <person name="Chapman S.B."/>
            <person name="Gainer-Dewar J."/>
            <person name="Goldberg J."/>
            <person name="Griggs A."/>
            <person name="Gujja S."/>
            <person name="Hansen M."/>
            <person name="Howarth C."/>
            <person name="Imamovic A."/>
            <person name="Ireland A."/>
            <person name="Larimer J."/>
            <person name="McCowan C."/>
            <person name="Murphy C."/>
            <person name="Pearson M."/>
            <person name="Poon T.W."/>
            <person name="Priest M."/>
            <person name="Roberts A."/>
            <person name="Saif S."/>
            <person name="Shea T."/>
            <person name="Sisk P."/>
            <person name="Sykes S."/>
            <person name="Wortman J."/>
            <person name="Nusbaum C."/>
            <person name="Birren B."/>
        </authorList>
    </citation>
    <scope>NUCLEOTIDE SEQUENCE [LARGE SCALE GENOMIC DNA]</scope>
    <source>
        <strain evidence="4">Dongola</strain>
    </source>
</reference>
<dbReference type="EMBL" id="APCN01004206">
    <property type="status" value="NOT_ANNOTATED_CDS"/>
    <property type="molecule type" value="Genomic_DNA"/>
</dbReference>
<evidence type="ECO:0000256" key="2">
    <source>
        <dbReference type="SAM" id="SignalP"/>
    </source>
</evidence>
<keyword evidence="4" id="KW-1185">Reference proteome</keyword>
<dbReference type="VEuPathDB" id="VectorBase:AARA016869"/>
<feature type="chain" id="PRO_5011377474" evidence="2">
    <location>
        <begin position="22"/>
        <end position="71"/>
    </location>
</feature>
<dbReference type="EnsemblMetazoa" id="AARA000245-RA">
    <property type="protein sequence ID" value="AARA000245-PA"/>
    <property type="gene ID" value="AARA000245"/>
</dbReference>
<feature type="compositionally biased region" description="Basic and acidic residues" evidence="1">
    <location>
        <begin position="55"/>
        <end position="71"/>
    </location>
</feature>
<dbReference type="Proteomes" id="UP000075840">
    <property type="component" value="Unassembled WGS sequence"/>
</dbReference>
<accession>A0A182HG92</accession>
<dbReference type="AlphaFoldDB" id="A0A182HG92"/>
<dbReference type="VEuPathDB" id="VectorBase:AARA000245"/>
<feature type="region of interest" description="Disordered" evidence="1">
    <location>
        <begin position="49"/>
        <end position="71"/>
    </location>
</feature>
<proteinExistence type="predicted"/>
<name>A0A182HG92_ANOAR</name>
<keyword evidence="2" id="KW-0732">Signal</keyword>
<dbReference type="EnsemblMetazoa" id="AARA016869-RA">
    <property type="protein sequence ID" value="AARA016869-PA"/>
    <property type="gene ID" value="AARA016869"/>
</dbReference>
<protein>
    <submittedName>
        <fullName evidence="3">Uncharacterized protein</fullName>
    </submittedName>
</protein>
<evidence type="ECO:0000313" key="3">
    <source>
        <dbReference type="EnsemblMetazoa" id="AARA000245-PA"/>
    </source>
</evidence>
<evidence type="ECO:0000256" key="1">
    <source>
        <dbReference type="SAM" id="MobiDB-lite"/>
    </source>
</evidence>
<organism evidence="3 4">
    <name type="scientific">Anopheles arabiensis</name>
    <name type="common">Mosquito</name>
    <dbReference type="NCBI Taxonomy" id="7173"/>
    <lineage>
        <taxon>Eukaryota</taxon>
        <taxon>Metazoa</taxon>
        <taxon>Ecdysozoa</taxon>
        <taxon>Arthropoda</taxon>
        <taxon>Hexapoda</taxon>
        <taxon>Insecta</taxon>
        <taxon>Pterygota</taxon>
        <taxon>Neoptera</taxon>
        <taxon>Endopterygota</taxon>
        <taxon>Diptera</taxon>
        <taxon>Nematocera</taxon>
        <taxon>Culicoidea</taxon>
        <taxon>Culicidae</taxon>
        <taxon>Anophelinae</taxon>
        <taxon>Anopheles</taxon>
    </lineage>
</organism>